<evidence type="ECO:0000256" key="7">
    <source>
        <dbReference type="SAM" id="Phobius"/>
    </source>
</evidence>
<gene>
    <name evidence="8" type="ORF">SPIL2461_LOCUS579</name>
</gene>
<feature type="transmembrane region" description="Helical" evidence="7">
    <location>
        <begin position="77"/>
        <end position="97"/>
    </location>
</feature>
<dbReference type="Proteomes" id="UP000649617">
    <property type="component" value="Unassembled WGS sequence"/>
</dbReference>
<evidence type="ECO:0000313" key="8">
    <source>
        <dbReference type="EMBL" id="CAE7162946.1"/>
    </source>
</evidence>
<dbReference type="AlphaFoldDB" id="A0A812IPE3"/>
<keyword evidence="5 7" id="KW-1133">Transmembrane helix</keyword>
<feature type="transmembrane region" description="Helical" evidence="7">
    <location>
        <begin position="230"/>
        <end position="250"/>
    </location>
</feature>
<feature type="transmembrane region" description="Helical" evidence="7">
    <location>
        <begin position="468"/>
        <end position="492"/>
    </location>
</feature>
<dbReference type="SUPFAM" id="SSF103473">
    <property type="entry name" value="MFS general substrate transporter"/>
    <property type="match status" value="1"/>
</dbReference>
<dbReference type="EMBL" id="CAJNIZ010000481">
    <property type="protein sequence ID" value="CAE7162946.1"/>
    <property type="molecule type" value="Genomic_DNA"/>
</dbReference>
<dbReference type="PANTHER" id="PTHR23517:SF3">
    <property type="entry name" value="INTEGRAL MEMBRANE TRANSPORT PROTEIN"/>
    <property type="match status" value="1"/>
</dbReference>
<dbReference type="PANTHER" id="PTHR23517">
    <property type="entry name" value="RESISTANCE PROTEIN MDTM, PUTATIVE-RELATED-RELATED"/>
    <property type="match status" value="1"/>
</dbReference>
<protein>
    <recommendedName>
        <fullName evidence="10">Major facilitator superfamily (MFS) profile domain-containing protein</fullName>
    </recommendedName>
</protein>
<feature type="transmembrane region" description="Helical" evidence="7">
    <location>
        <begin position="371"/>
        <end position="389"/>
    </location>
</feature>
<feature type="transmembrane region" description="Helical" evidence="7">
    <location>
        <begin position="291"/>
        <end position="317"/>
    </location>
</feature>
<feature type="transmembrane region" description="Helical" evidence="7">
    <location>
        <begin position="437"/>
        <end position="456"/>
    </location>
</feature>
<feature type="transmembrane region" description="Helical" evidence="7">
    <location>
        <begin position="204"/>
        <end position="224"/>
    </location>
</feature>
<dbReference type="Pfam" id="PF07690">
    <property type="entry name" value="MFS_1"/>
    <property type="match status" value="1"/>
</dbReference>
<dbReference type="Gene3D" id="1.20.1250.20">
    <property type="entry name" value="MFS general substrate transporter like domains"/>
    <property type="match status" value="1"/>
</dbReference>
<evidence type="ECO:0000256" key="4">
    <source>
        <dbReference type="ARBA" id="ARBA00022692"/>
    </source>
</evidence>
<feature type="transmembrane region" description="Helical" evidence="7">
    <location>
        <begin position="6"/>
        <end position="34"/>
    </location>
</feature>
<keyword evidence="2" id="KW-0813">Transport</keyword>
<dbReference type="InterPro" id="IPR011701">
    <property type="entry name" value="MFS"/>
</dbReference>
<dbReference type="GO" id="GO:0005886">
    <property type="term" value="C:plasma membrane"/>
    <property type="evidence" value="ECO:0007669"/>
    <property type="project" value="UniProtKB-SubCell"/>
</dbReference>
<organism evidence="8 9">
    <name type="scientific">Symbiodinium pilosum</name>
    <name type="common">Dinoflagellate</name>
    <dbReference type="NCBI Taxonomy" id="2952"/>
    <lineage>
        <taxon>Eukaryota</taxon>
        <taxon>Sar</taxon>
        <taxon>Alveolata</taxon>
        <taxon>Dinophyceae</taxon>
        <taxon>Suessiales</taxon>
        <taxon>Symbiodiniaceae</taxon>
        <taxon>Symbiodinium</taxon>
    </lineage>
</organism>
<keyword evidence="3" id="KW-1003">Cell membrane</keyword>
<keyword evidence="4 7" id="KW-0812">Transmembrane</keyword>
<name>A0A812IPE3_SYMPI</name>
<dbReference type="InterPro" id="IPR036259">
    <property type="entry name" value="MFS_trans_sf"/>
</dbReference>
<dbReference type="InterPro" id="IPR050171">
    <property type="entry name" value="MFS_Transporters"/>
</dbReference>
<evidence type="ECO:0000313" key="9">
    <source>
        <dbReference type="Proteomes" id="UP000649617"/>
    </source>
</evidence>
<dbReference type="OrthoDB" id="420095at2759"/>
<feature type="transmembrane region" description="Helical" evidence="7">
    <location>
        <begin position="46"/>
        <end position="65"/>
    </location>
</feature>
<keyword evidence="6 7" id="KW-0472">Membrane</keyword>
<proteinExistence type="predicted"/>
<feature type="transmembrane region" description="Helical" evidence="7">
    <location>
        <begin position="395"/>
        <end position="416"/>
    </location>
</feature>
<evidence type="ECO:0000256" key="5">
    <source>
        <dbReference type="ARBA" id="ARBA00022989"/>
    </source>
</evidence>
<evidence type="ECO:0000256" key="2">
    <source>
        <dbReference type="ARBA" id="ARBA00022448"/>
    </source>
</evidence>
<comment type="caution">
    <text evidence="8">The sequence shown here is derived from an EMBL/GenBank/DDBJ whole genome shotgun (WGS) entry which is preliminary data.</text>
</comment>
<evidence type="ECO:0008006" key="10">
    <source>
        <dbReference type="Google" id="ProtNLM"/>
    </source>
</evidence>
<reference evidence="8" key="1">
    <citation type="submission" date="2021-02" db="EMBL/GenBank/DDBJ databases">
        <authorList>
            <person name="Dougan E. K."/>
            <person name="Rhodes N."/>
            <person name="Thang M."/>
            <person name="Chan C."/>
        </authorList>
    </citation>
    <scope>NUCLEOTIDE SEQUENCE</scope>
</reference>
<sequence>MGRLDWAQVSFACCVFVNMVDVMGMFFTAPVMVPYGQQIGASTAEIASFTTVRFGMAVVSLLWMPRLADTRGVKLCILISVFGTAIAYGLQGNAYLFSGCERQQYALGPSQEMNLWNGHQCTVVNGTISIVDTVDSTVSGVATAVGSGGVLECTADCNNKGGVFVMMAGRAIAGFFGGTQPVLRAYVTQISLPNMALVKLRSTVLFASMQAGNFALAPIAGIISRFGLHWPWYVSTAVAVLCFVFVSVFFKNMEDIRRPKDAEAGEGGDQVAAVATAPTPHEGPPPVKDKILLLMLLAYWCIFQCVAALILLLPLLLEYESFGLMDPSSLEKSRESLAAATSMVMVPHGIANFTMSTVGFLILSSKIGDRATMRIGATLAAVLLCLYGYASSQLWHLLVLHGFVGVGLGLMVPAIAPTLQRYNTMAHPNKTSQAAALPLFGMQIGQIVGPLLFGLITGDSQDRARMNIAWLVAGISFLVGMLLMDFCFTLIYRHPVMKNLKYTPEQIKTMLETNAEDEEIFVENMCKLLRGMLTRGSPEYRGVKLWSGVAQRFVERILRETIPKMREDPQEHLEDVAAWLAKVGTEKDLDYFHARFPHVPRQRRWQSDAYAGEQFNDTAA</sequence>
<keyword evidence="9" id="KW-1185">Reference proteome</keyword>
<comment type="subcellular location">
    <subcellularLocation>
        <location evidence="1">Cell membrane</location>
        <topology evidence="1">Multi-pass membrane protein</topology>
    </subcellularLocation>
</comment>
<evidence type="ECO:0000256" key="3">
    <source>
        <dbReference type="ARBA" id="ARBA00022475"/>
    </source>
</evidence>
<accession>A0A812IPE3</accession>
<dbReference type="GO" id="GO:0022857">
    <property type="term" value="F:transmembrane transporter activity"/>
    <property type="evidence" value="ECO:0007669"/>
    <property type="project" value="InterPro"/>
</dbReference>
<evidence type="ECO:0000256" key="6">
    <source>
        <dbReference type="ARBA" id="ARBA00023136"/>
    </source>
</evidence>
<evidence type="ECO:0000256" key="1">
    <source>
        <dbReference type="ARBA" id="ARBA00004651"/>
    </source>
</evidence>